<keyword evidence="1" id="KW-0325">Glycoprotein</keyword>
<evidence type="ECO:0000256" key="1">
    <source>
        <dbReference type="ARBA" id="ARBA00023180"/>
    </source>
</evidence>
<proteinExistence type="predicted"/>
<dbReference type="InterPro" id="IPR002018">
    <property type="entry name" value="CarbesteraseB"/>
</dbReference>
<dbReference type="EMBL" id="JTDY01007286">
    <property type="protein sequence ID" value="KOB65324.1"/>
    <property type="molecule type" value="Genomic_DNA"/>
</dbReference>
<protein>
    <submittedName>
        <fullName evidence="3">Antennal esterase CXE14</fullName>
    </submittedName>
</protein>
<dbReference type="PANTHER" id="PTHR11559">
    <property type="entry name" value="CARBOXYLESTERASE"/>
    <property type="match status" value="1"/>
</dbReference>
<gene>
    <name evidence="3" type="ORF">OBRU01_19788</name>
</gene>
<evidence type="ECO:0000313" key="3">
    <source>
        <dbReference type="EMBL" id="KOB65324.1"/>
    </source>
</evidence>
<dbReference type="AlphaFoldDB" id="A0A0L7KQR6"/>
<dbReference type="Gene3D" id="3.40.50.1820">
    <property type="entry name" value="alpha/beta hydrolase"/>
    <property type="match status" value="2"/>
</dbReference>
<name>A0A0L7KQR6_OPEBR</name>
<dbReference type="InterPro" id="IPR050309">
    <property type="entry name" value="Type-B_Carboxylest/Lipase"/>
</dbReference>
<organism evidence="3 4">
    <name type="scientific">Operophtera brumata</name>
    <name type="common">Winter moth</name>
    <name type="synonym">Phalaena brumata</name>
    <dbReference type="NCBI Taxonomy" id="104452"/>
    <lineage>
        <taxon>Eukaryota</taxon>
        <taxon>Metazoa</taxon>
        <taxon>Ecdysozoa</taxon>
        <taxon>Arthropoda</taxon>
        <taxon>Hexapoda</taxon>
        <taxon>Insecta</taxon>
        <taxon>Pterygota</taxon>
        <taxon>Neoptera</taxon>
        <taxon>Endopterygota</taxon>
        <taxon>Lepidoptera</taxon>
        <taxon>Glossata</taxon>
        <taxon>Ditrysia</taxon>
        <taxon>Geometroidea</taxon>
        <taxon>Geometridae</taxon>
        <taxon>Larentiinae</taxon>
        <taxon>Operophtera</taxon>
    </lineage>
</organism>
<dbReference type="InterPro" id="IPR029058">
    <property type="entry name" value="AB_hydrolase_fold"/>
</dbReference>
<reference evidence="3 4" key="1">
    <citation type="journal article" date="2015" name="Genome Biol. Evol.">
        <title>The genome of winter moth (Operophtera brumata) provides a genomic perspective on sexual dimorphism and phenology.</title>
        <authorList>
            <person name="Derks M.F."/>
            <person name="Smit S."/>
            <person name="Salis L."/>
            <person name="Schijlen E."/>
            <person name="Bossers A."/>
            <person name="Mateman C."/>
            <person name="Pijl A.S."/>
            <person name="de Ridder D."/>
            <person name="Groenen M.A."/>
            <person name="Visser M.E."/>
            <person name="Megens H.J."/>
        </authorList>
    </citation>
    <scope>NUCLEOTIDE SEQUENCE [LARGE SCALE GENOMIC DNA]</scope>
    <source>
        <strain evidence="3">WM2013NL</strain>
        <tissue evidence="3">Head and thorax</tissue>
    </source>
</reference>
<dbReference type="SUPFAM" id="SSF53474">
    <property type="entry name" value="alpha/beta-Hydrolases"/>
    <property type="match status" value="1"/>
</dbReference>
<feature type="domain" description="Carboxylesterase type B" evidence="2">
    <location>
        <begin position="65"/>
        <end position="165"/>
    </location>
</feature>
<comment type="caution">
    <text evidence="3">The sequence shown here is derived from an EMBL/GenBank/DDBJ whole genome shotgun (WGS) entry which is preliminary data.</text>
</comment>
<keyword evidence="4" id="KW-1185">Reference proteome</keyword>
<accession>A0A0L7KQR6</accession>
<dbReference type="Proteomes" id="UP000037510">
    <property type="component" value="Unassembled WGS sequence"/>
</dbReference>
<sequence length="472" mass="53570">MLKFLVITTCVLARDVISYKDVEIDSGVVRGYTAEDGDYLAYLGIPYAASPTGIRRFKCPQFGKGDEDCLIVNVFTPTTVSNEPLPVLIYIHGGSFLMGSGQTKGVEPLIKQNIIVVTINYRLGALGFLCLGINEAPGNAGLKDQVAALKWVQRNIREFGGDPNQMSKGLFHKAIIESGVATAVWAVDATPMHTALNFAKAFDFKNNNLYMLIDLYKRLPAKQLSATNNEYYQNLTDGTFGFVPCVEKKLVGIEPFLTESPHQMIKKKAFNKVPMMFIFANLEGLYLRSSDYYELNYKERMEDNFKDFMLADLIFDSDEIRDQITRNIRYFYFGNKTIGDTTLREYLDYFGDSHILHGLLNSVETYAKDNENVYLMEFAHSGKLGSFDQFYVDNNITMAGHGDAIKHVILNKALEDKSDEVAVDRMANIVANFVKFSDLQVLEEPYWDRKIYWDRLYEGYRRDIKAVDIGIL</sequence>
<dbReference type="STRING" id="104452.A0A0L7KQR6"/>
<dbReference type="Pfam" id="PF00135">
    <property type="entry name" value="COesterase"/>
    <property type="match status" value="1"/>
</dbReference>
<evidence type="ECO:0000259" key="2">
    <source>
        <dbReference type="Pfam" id="PF00135"/>
    </source>
</evidence>
<evidence type="ECO:0000313" key="4">
    <source>
        <dbReference type="Proteomes" id="UP000037510"/>
    </source>
</evidence>